<accession>A0A4U1BIY5</accession>
<reference evidence="1 2" key="1">
    <citation type="submission" date="2019-04" db="EMBL/GenBank/DDBJ databases">
        <authorList>
            <person name="Hwang J.C."/>
        </authorList>
    </citation>
    <scope>NUCLEOTIDE SEQUENCE [LARGE SCALE GENOMIC DNA]</scope>
    <source>
        <strain evidence="1 2">IMCC35001</strain>
    </source>
</reference>
<evidence type="ECO:0000313" key="1">
    <source>
        <dbReference type="EMBL" id="TKB51105.1"/>
    </source>
</evidence>
<sequence length="105" mass="12083">MGQHHHPLLFQLGRADYDAGTGRLCWHCALAEPALPELVAALALELDCRLGDHQWGADRHCWSLEFEGTRLRLQYELLCDSLWLEAERADERDVVAFLAQLWSRQ</sequence>
<dbReference type="RefSeq" id="WP_136850346.1">
    <property type="nucleotide sequence ID" value="NZ_SWCI01000001.1"/>
</dbReference>
<dbReference type="EMBL" id="SWCI01000001">
    <property type="protein sequence ID" value="TKB51105.1"/>
    <property type="molecule type" value="Genomic_DNA"/>
</dbReference>
<evidence type="ECO:0000313" key="2">
    <source>
        <dbReference type="Proteomes" id="UP000305674"/>
    </source>
</evidence>
<name>A0A4U1BIY5_9GAMM</name>
<proteinExistence type="predicted"/>
<protein>
    <submittedName>
        <fullName evidence="1">DUF3630 family protein</fullName>
    </submittedName>
</protein>
<comment type="caution">
    <text evidence="1">The sequence shown here is derived from an EMBL/GenBank/DDBJ whole genome shotgun (WGS) entry which is preliminary data.</text>
</comment>
<dbReference type="Pfam" id="PF12305">
    <property type="entry name" value="DUF3630"/>
    <property type="match status" value="1"/>
</dbReference>
<dbReference type="Proteomes" id="UP000305674">
    <property type="component" value="Unassembled WGS sequence"/>
</dbReference>
<gene>
    <name evidence="1" type="ORF">FCL40_00685</name>
</gene>
<organism evidence="1 2">
    <name type="scientific">Ferrimonas sediminicola</name>
    <dbReference type="NCBI Taxonomy" id="2569538"/>
    <lineage>
        <taxon>Bacteria</taxon>
        <taxon>Pseudomonadati</taxon>
        <taxon>Pseudomonadota</taxon>
        <taxon>Gammaproteobacteria</taxon>
        <taxon>Alteromonadales</taxon>
        <taxon>Ferrimonadaceae</taxon>
        <taxon>Ferrimonas</taxon>
    </lineage>
</organism>
<dbReference type="AlphaFoldDB" id="A0A4U1BIY5"/>
<keyword evidence="2" id="KW-1185">Reference proteome</keyword>
<dbReference type="OrthoDB" id="6389032at2"/>
<dbReference type="InterPro" id="IPR022080">
    <property type="entry name" value="DUF3630"/>
</dbReference>